<reference evidence="6" key="1">
    <citation type="submission" date="2022-07" db="EMBL/GenBank/DDBJ databases">
        <title>Complete genome sequence of Salinispirillum sp. LH10-3-1 capable of multiple carbohydrate inversion isolated from a soda lake.</title>
        <authorList>
            <person name="Liu J."/>
            <person name="Zhai Y."/>
            <person name="Zhang H."/>
            <person name="Yang H."/>
            <person name="Qu J."/>
            <person name="Li J."/>
        </authorList>
    </citation>
    <scope>NUCLEOTIDE SEQUENCE</scope>
    <source>
        <strain evidence="6">LH 10-3-1</strain>
    </source>
</reference>
<dbReference type="GO" id="GO:0046872">
    <property type="term" value="F:metal ion binding"/>
    <property type="evidence" value="ECO:0007669"/>
    <property type="project" value="UniProtKB-KW"/>
</dbReference>
<feature type="binding site" evidence="4">
    <location>
        <begin position="150"/>
        <end position="158"/>
    </location>
    <ligand>
        <name>ATP</name>
        <dbReference type="ChEBI" id="CHEBI:30616"/>
    </ligand>
</feature>
<feature type="binding site" evidence="4">
    <location>
        <begin position="21"/>
        <end position="25"/>
    </location>
    <ligand>
        <name>ATP</name>
        <dbReference type="ChEBI" id="CHEBI:30616"/>
    </ligand>
</feature>
<dbReference type="PANTHER" id="PTHR23407:SF1">
    <property type="entry name" value="5-FORMYLTETRAHYDROFOLATE CYCLO-LIGASE"/>
    <property type="match status" value="1"/>
</dbReference>
<dbReference type="InterPro" id="IPR002698">
    <property type="entry name" value="FTHF_cligase"/>
</dbReference>
<keyword evidence="5" id="KW-0460">Magnesium</keyword>
<gene>
    <name evidence="6" type="ORF">NFC81_15070</name>
</gene>
<proteinExistence type="inferred from homology"/>
<name>A0AB38YFK0_9GAMM</name>
<evidence type="ECO:0000256" key="3">
    <source>
        <dbReference type="ARBA" id="ARBA00022840"/>
    </source>
</evidence>
<keyword evidence="3 4" id="KW-0067">ATP-binding</keyword>
<dbReference type="Gene3D" id="3.40.50.10420">
    <property type="entry name" value="NagB/RpiA/CoA transferase-like"/>
    <property type="match status" value="1"/>
</dbReference>
<dbReference type="PANTHER" id="PTHR23407">
    <property type="entry name" value="ATPASE INHIBITOR/5-FORMYLTETRAHYDROFOLATE CYCLO-LIGASE"/>
    <property type="match status" value="1"/>
</dbReference>
<dbReference type="SUPFAM" id="SSF100950">
    <property type="entry name" value="NagB/RpiA/CoA transferase-like"/>
    <property type="match status" value="1"/>
</dbReference>
<evidence type="ECO:0000313" key="6">
    <source>
        <dbReference type="EMBL" id="WLD58015.1"/>
    </source>
</evidence>
<dbReference type="GO" id="GO:0030272">
    <property type="term" value="F:5-formyltetrahydrofolate cyclo-ligase activity"/>
    <property type="evidence" value="ECO:0007669"/>
    <property type="project" value="UniProtKB-EC"/>
</dbReference>
<keyword evidence="6" id="KW-0436">Ligase</keyword>
<dbReference type="PIRSF" id="PIRSF006806">
    <property type="entry name" value="FTHF_cligase"/>
    <property type="match status" value="1"/>
</dbReference>
<dbReference type="NCBIfam" id="TIGR02727">
    <property type="entry name" value="MTHFS_bact"/>
    <property type="match status" value="1"/>
</dbReference>
<dbReference type="GO" id="GO:0035999">
    <property type="term" value="P:tetrahydrofolate interconversion"/>
    <property type="evidence" value="ECO:0007669"/>
    <property type="project" value="TreeGrafter"/>
</dbReference>
<evidence type="ECO:0000256" key="4">
    <source>
        <dbReference type="PIRSR" id="PIRSR006806-1"/>
    </source>
</evidence>
<dbReference type="RefSeq" id="WP_304995299.1">
    <property type="nucleotide sequence ID" value="NZ_CP101717.1"/>
</dbReference>
<comment type="similarity">
    <text evidence="1 5">Belongs to the 5-formyltetrahydrofolate cyclo-ligase family.</text>
</comment>
<evidence type="ECO:0000256" key="1">
    <source>
        <dbReference type="ARBA" id="ARBA00010638"/>
    </source>
</evidence>
<accession>A0AB38YFK0</accession>
<evidence type="ECO:0000256" key="2">
    <source>
        <dbReference type="ARBA" id="ARBA00022741"/>
    </source>
</evidence>
<dbReference type="EMBL" id="CP101717">
    <property type="protein sequence ID" value="WLD58015.1"/>
    <property type="molecule type" value="Genomic_DNA"/>
</dbReference>
<dbReference type="Pfam" id="PF01812">
    <property type="entry name" value="5-FTHF_cyc-lig"/>
    <property type="match status" value="1"/>
</dbReference>
<organism evidence="6">
    <name type="scientific">Salinispirillum sp. LH 10-3-1</name>
    <dbReference type="NCBI Taxonomy" id="2952525"/>
    <lineage>
        <taxon>Bacteria</taxon>
        <taxon>Pseudomonadati</taxon>
        <taxon>Pseudomonadota</taxon>
        <taxon>Gammaproteobacteria</taxon>
        <taxon>Oceanospirillales</taxon>
        <taxon>Saccharospirillaceae</taxon>
        <taxon>Salinispirillum</taxon>
    </lineage>
</organism>
<dbReference type="InterPro" id="IPR037171">
    <property type="entry name" value="NagB/RpiA_transferase-like"/>
</dbReference>
<protein>
    <recommendedName>
        <fullName evidence="5">5-formyltetrahydrofolate cyclo-ligase</fullName>
        <ecNumber evidence="5">6.3.3.2</ecNumber>
    </recommendedName>
</protein>
<dbReference type="AlphaFoldDB" id="A0AB38YFK0"/>
<evidence type="ECO:0000256" key="5">
    <source>
        <dbReference type="RuleBase" id="RU361279"/>
    </source>
</evidence>
<comment type="catalytic activity">
    <reaction evidence="5">
        <text>(6S)-5-formyl-5,6,7,8-tetrahydrofolate + ATP = (6R)-5,10-methenyltetrahydrofolate + ADP + phosphate</text>
        <dbReference type="Rhea" id="RHEA:10488"/>
        <dbReference type="ChEBI" id="CHEBI:30616"/>
        <dbReference type="ChEBI" id="CHEBI:43474"/>
        <dbReference type="ChEBI" id="CHEBI:57455"/>
        <dbReference type="ChEBI" id="CHEBI:57457"/>
        <dbReference type="ChEBI" id="CHEBI:456216"/>
        <dbReference type="EC" id="6.3.3.2"/>
    </reaction>
</comment>
<dbReference type="InterPro" id="IPR024185">
    <property type="entry name" value="FTHF_cligase-like_sf"/>
</dbReference>
<dbReference type="EC" id="6.3.3.2" evidence="5"/>
<dbReference type="GO" id="GO:0009396">
    <property type="term" value="P:folic acid-containing compound biosynthetic process"/>
    <property type="evidence" value="ECO:0007669"/>
    <property type="project" value="TreeGrafter"/>
</dbReference>
<feature type="binding site" evidence="4">
    <location>
        <position position="72"/>
    </location>
    <ligand>
        <name>substrate</name>
    </ligand>
</feature>
<keyword evidence="5" id="KW-0479">Metal-binding</keyword>
<dbReference type="GO" id="GO:0005524">
    <property type="term" value="F:ATP binding"/>
    <property type="evidence" value="ECO:0007669"/>
    <property type="project" value="UniProtKB-KW"/>
</dbReference>
<feature type="binding site" evidence="4">
    <location>
        <position position="67"/>
    </location>
    <ligand>
        <name>substrate</name>
    </ligand>
</feature>
<keyword evidence="2 4" id="KW-0547">Nucleotide-binding</keyword>
<comment type="cofactor">
    <cofactor evidence="5">
        <name>Mg(2+)</name>
        <dbReference type="ChEBI" id="CHEBI:18420"/>
    </cofactor>
</comment>
<sequence length="208" mass="23754">MTLPTVNPHAPVDKALVNDERSALRRVLRQRRRSLTPTQQQSAARRLANHLLNLPLVKASHSIALYLPNDGEISLQPFIEQLWRLGKTPYLPQLHPLRGGRLWFLPYRRKSLLRNNRFGIPEPRSPRVFQPRQMDLVLLPLVGFDAHGNRLGMGGGFYDRTFAQRGQRPILVGIAHACQQVPQLPVQPWDVPLHGIITDHGWINTRLP</sequence>